<organism evidence="1 2">
    <name type="scientific">Rhizopogon vinicolor AM-OR11-026</name>
    <dbReference type="NCBI Taxonomy" id="1314800"/>
    <lineage>
        <taxon>Eukaryota</taxon>
        <taxon>Fungi</taxon>
        <taxon>Dikarya</taxon>
        <taxon>Basidiomycota</taxon>
        <taxon>Agaricomycotina</taxon>
        <taxon>Agaricomycetes</taxon>
        <taxon>Agaricomycetidae</taxon>
        <taxon>Boletales</taxon>
        <taxon>Suillineae</taxon>
        <taxon>Rhizopogonaceae</taxon>
        <taxon>Rhizopogon</taxon>
    </lineage>
</organism>
<reference evidence="1 2" key="1">
    <citation type="submission" date="2016-06" db="EMBL/GenBank/DDBJ databases">
        <title>Comparative genomics of the ectomycorrhizal sister species Rhizopogon vinicolor and Rhizopogon vesiculosus (Basidiomycota: Boletales) reveals a divergence of the mating type B locus.</title>
        <authorList>
            <consortium name="DOE Joint Genome Institute"/>
            <person name="Mujic A.B."/>
            <person name="Kuo A."/>
            <person name="Tritt A."/>
            <person name="Lipzen A."/>
            <person name="Chen C."/>
            <person name="Johnson J."/>
            <person name="Sharma A."/>
            <person name="Barry K."/>
            <person name="Grigoriev I.V."/>
            <person name="Spatafora J.W."/>
        </authorList>
    </citation>
    <scope>NUCLEOTIDE SEQUENCE [LARGE SCALE GENOMIC DNA]</scope>
    <source>
        <strain evidence="1 2">AM-OR11-026</strain>
    </source>
</reference>
<name>A0A1B7MLN7_9AGAM</name>
<dbReference type="PROSITE" id="PS51257">
    <property type="entry name" value="PROKAR_LIPOPROTEIN"/>
    <property type="match status" value="1"/>
</dbReference>
<dbReference type="EMBL" id="KV448757">
    <property type="protein sequence ID" value="OAX33506.1"/>
    <property type="molecule type" value="Genomic_DNA"/>
</dbReference>
<accession>A0A1B7MLN7</accession>
<protein>
    <submittedName>
        <fullName evidence="1">Uncharacterized protein</fullName>
    </submittedName>
</protein>
<gene>
    <name evidence="1" type="ORF">K503DRAFT_518788</name>
</gene>
<dbReference type="AlphaFoldDB" id="A0A1B7MLN7"/>
<evidence type="ECO:0000313" key="1">
    <source>
        <dbReference type="EMBL" id="OAX33506.1"/>
    </source>
</evidence>
<sequence length="96" mass="10654">MSTTKLSSDTTKPSSDTIKFPKGHTAYIFGVSCILPILVNRNSTNCCSRYVYSLPLPVRCNRSLSKSKILVATTSMNAHSKDSIVLWQSLQEDWAL</sequence>
<keyword evidence="2" id="KW-1185">Reference proteome</keyword>
<dbReference type="Proteomes" id="UP000092154">
    <property type="component" value="Unassembled WGS sequence"/>
</dbReference>
<dbReference type="InParanoid" id="A0A1B7MLN7"/>
<evidence type="ECO:0000313" key="2">
    <source>
        <dbReference type="Proteomes" id="UP000092154"/>
    </source>
</evidence>
<proteinExistence type="predicted"/>